<feature type="repeat" description="TPR" evidence="3">
    <location>
        <begin position="161"/>
        <end position="194"/>
    </location>
</feature>
<dbReference type="PROSITE" id="PS50293">
    <property type="entry name" value="TPR_REGION"/>
    <property type="match status" value="1"/>
</dbReference>
<feature type="coiled-coil region" evidence="4">
    <location>
        <begin position="424"/>
        <end position="487"/>
    </location>
</feature>
<dbReference type="RefSeq" id="WP_139793746.1">
    <property type="nucleotide sequence ID" value="NZ_FWYF01000001.1"/>
</dbReference>
<dbReference type="GO" id="GO:0000155">
    <property type="term" value="F:phosphorelay sensor kinase activity"/>
    <property type="evidence" value="ECO:0007669"/>
    <property type="project" value="InterPro"/>
</dbReference>
<dbReference type="CDD" id="cd00082">
    <property type="entry name" value="HisKA"/>
    <property type="match status" value="1"/>
</dbReference>
<evidence type="ECO:0000256" key="1">
    <source>
        <dbReference type="ARBA" id="ARBA00000085"/>
    </source>
</evidence>
<comment type="catalytic activity">
    <reaction evidence="1">
        <text>ATP + protein L-histidine = ADP + protein N-phospho-L-histidine.</text>
        <dbReference type="EC" id="2.7.13.3"/>
    </reaction>
</comment>
<feature type="chain" id="PRO_5011986483" description="histidine kinase" evidence="6">
    <location>
        <begin position="21"/>
        <end position="561"/>
    </location>
</feature>
<proteinExistence type="predicted"/>
<keyword evidence="4" id="KW-0175">Coiled coil</keyword>
<evidence type="ECO:0000313" key="7">
    <source>
        <dbReference type="EMBL" id="SMD32657.1"/>
    </source>
</evidence>
<sequence length="561" mass="64174">MRNNLFLLLVLLLTSTFVLAKNQTLDSLQVLVRQSPADSSRVKLLIEIAKHYQNSHFDSTYYYGERAYEMAHDLQYAYGLAESMLVMGISAWRTGNYEEGLLKCERARMQAEAYHFKRIEAIALINIGTIRNYQADYALALLSYQQALRINETLEDQALSAQLFLNIGGIHYNHKDYNQALEFWNQALDLNLKLGNKGNAGSCMNNIALVHAINKDLDQALAYYHKAISMYNEDEFCQKVYPFENIGSLYIDKGNLDSATYYYQKSLHGAIQCKNPIIESASLSGLGKINQARGLPEQALKCYESAIQICQKIGATRELQEITLSLSELHEKMGNLQLALDYFKRYKIIGDSLFNSDNVAEIGRLQSNYLIEKQQREFEIKQERVAFENEKNAERQVLIRNVFIFSLILVIIIASVIYRNYKIKTAANKKLSALNEAIHSQQKELIQQAEELQILNHSLNELNNSLERKVEERTKELKLKNKELETKNTKLGEYAFYNAHQLRAPVAAILGLTALFENQNLDLDETKEIINNLKKSATNLDEVVRVINEVLEKEGLLKKSK</sequence>
<dbReference type="SUPFAM" id="SSF48452">
    <property type="entry name" value="TPR-like"/>
    <property type="match status" value="2"/>
</dbReference>
<evidence type="ECO:0000256" key="2">
    <source>
        <dbReference type="ARBA" id="ARBA00012438"/>
    </source>
</evidence>
<dbReference type="STRING" id="692418.SAMN04488029_1007"/>
<evidence type="ECO:0000256" key="4">
    <source>
        <dbReference type="SAM" id="Coils"/>
    </source>
</evidence>
<organism evidence="7 8">
    <name type="scientific">Reichenbachiella faecimaris</name>
    <dbReference type="NCBI Taxonomy" id="692418"/>
    <lineage>
        <taxon>Bacteria</taxon>
        <taxon>Pseudomonadati</taxon>
        <taxon>Bacteroidota</taxon>
        <taxon>Cytophagia</taxon>
        <taxon>Cytophagales</taxon>
        <taxon>Reichenbachiellaceae</taxon>
        <taxon>Reichenbachiella</taxon>
    </lineage>
</organism>
<feature type="repeat" description="TPR" evidence="3">
    <location>
        <begin position="121"/>
        <end position="154"/>
    </location>
</feature>
<dbReference type="InterPro" id="IPR019734">
    <property type="entry name" value="TPR_rpt"/>
</dbReference>
<gene>
    <name evidence="7" type="ORF">SAMN04488029_1007</name>
</gene>
<keyword evidence="5" id="KW-0812">Transmembrane</keyword>
<keyword evidence="8" id="KW-1185">Reference proteome</keyword>
<dbReference type="InterPro" id="IPR036097">
    <property type="entry name" value="HisK_dim/P_sf"/>
</dbReference>
<keyword evidence="5" id="KW-0472">Membrane</keyword>
<dbReference type="AlphaFoldDB" id="A0A1W2G7L1"/>
<dbReference type="PROSITE" id="PS50005">
    <property type="entry name" value="TPR"/>
    <property type="match status" value="2"/>
</dbReference>
<keyword evidence="5" id="KW-1133">Transmembrane helix</keyword>
<dbReference type="Proteomes" id="UP000192472">
    <property type="component" value="Unassembled WGS sequence"/>
</dbReference>
<protein>
    <recommendedName>
        <fullName evidence="2">histidine kinase</fullName>
        <ecNumber evidence="2">2.7.13.3</ecNumber>
    </recommendedName>
</protein>
<keyword evidence="6" id="KW-0732">Signal</keyword>
<dbReference type="EC" id="2.7.13.3" evidence="2"/>
<dbReference type="Gene3D" id="1.25.40.10">
    <property type="entry name" value="Tetratricopeptide repeat domain"/>
    <property type="match status" value="2"/>
</dbReference>
<dbReference type="InterPro" id="IPR011990">
    <property type="entry name" value="TPR-like_helical_dom_sf"/>
</dbReference>
<dbReference type="OrthoDB" id="982262at2"/>
<evidence type="ECO:0000313" key="8">
    <source>
        <dbReference type="Proteomes" id="UP000192472"/>
    </source>
</evidence>
<dbReference type="InterPro" id="IPR003661">
    <property type="entry name" value="HisK_dim/P_dom"/>
</dbReference>
<accession>A0A1W2G7L1</accession>
<feature type="transmembrane region" description="Helical" evidence="5">
    <location>
        <begin position="402"/>
        <end position="421"/>
    </location>
</feature>
<evidence type="ECO:0000256" key="3">
    <source>
        <dbReference type="PROSITE-ProRule" id="PRU00339"/>
    </source>
</evidence>
<feature type="signal peptide" evidence="6">
    <location>
        <begin position="1"/>
        <end position="20"/>
    </location>
</feature>
<reference evidence="7 8" key="1">
    <citation type="submission" date="2017-04" db="EMBL/GenBank/DDBJ databases">
        <authorList>
            <person name="Afonso C.L."/>
            <person name="Miller P.J."/>
            <person name="Scott M.A."/>
            <person name="Spackman E."/>
            <person name="Goraichik I."/>
            <person name="Dimitrov K.M."/>
            <person name="Suarez D.L."/>
            <person name="Swayne D.E."/>
        </authorList>
    </citation>
    <scope>NUCLEOTIDE SEQUENCE [LARGE SCALE GENOMIC DNA]</scope>
    <source>
        <strain evidence="7 8">DSM 26133</strain>
    </source>
</reference>
<feature type="coiled-coil region" evidence="4">
    <location>
        <begin position="516"/>
        <end position="543"/>
    </location>
</feature>
<dbReference type="Gene3D" id="1.10.287.130">
    <property type="match status" value="1"/>
</dbReference>
<name>A0A1W2G7L1_REIFA</name>
<dbReference type="Pfam" id="PF13424">
    <property type="entry name" value="TPR_12"/>
    <property type="match status" value="2"/>
</dbReference>
<dbReference type="PANTHER" id="PTHR10098">
    <property type="entry name" value="RAPSYN-RELATED"/>
    <property type="match status" value="1"/>
</dbReference>
<evidence type="ECO:0000256" key="5">
    <source>
        <dbReference type="SAM" id="Phobius"/>
    </source>
</evidence>
<evidence type="ECO:0000256" key="6">
    <source>
        <dbReference type="SAM" id="SignalP"/>
    </source>
</evidence>
<dbReference type="EMBL" id="FWYF01000001">
    <property type="protein sequence ID" value="SMD32657.1"/>
    <property type="molecule type" value="Genomic_DNA"/>
</dbReference>
<dbReference type="SMART" id="SM00028">
    <property type="entry name" value="TPR"/>
    <property type="match status" value="6"/>
</dbReference>
<keyword evidence="3" id="KW-0802">TPR repeat</keyword>
<dbReference type="SUPFAM" id="SSF47384">
    <property type="entry name" value="Homodimeric domain of signal transducing histidine kinase"/>
    <property type="match status" value="1"/>
</dbReference>